<feature type="domain" description="Neurotransmitter-gated ion-channel ligand-binding" evidence="2">
    <location>
        <begin position="18"/>
        <end position="121"/>
    </location>
</feature>
<feature type="signal peptide" evidence="1">
    <location>
        <begin position="1"/>
        <end position="16"/>
    </location>
</feature>
<evidence type="ECO:0000256" key="1">
    <source>
        <dbReference type="SAM" id="SignalP"/>
    </source>
</evidence>
<protein>
    <submittedName>
        <fullName evidence="3">Glycine receptor subunit alpha-2-like protein</fullName>
    </submittedName>
</protein>
<evidence type="ECO:0000313" key="4">
    <source>
        <dbReference type="Proteomes" id="UP000288716"/>
    </source>
</evidence>
<dbReference type="InterPro" id="IPR036734">
    <property type="entry name" value="Neur_chan_lig-bd_sf"/>
</dbReference>
<reference evidence="3 4" key="1">
    <citation type="journal article" date="2018" name="Gigascience">
        <title>Genomes of trombidid mites reveal novel predicted allergens and laterally-transferred genes associated with secondary metabolism.</title>
        <authorList>
            <person name="Dong X."/>
            <person name="Chaisiri K."/>
            <person name="Xia D."/>
            <person name="Armstrong S.D."/>
            <person name="Fang Y."/>
            <person name="Donnelly M.J."/>
            <person name="Kadowaki T."/>
            <person name="McGarry J.W."/>
            <person name="Darby A.C."/>
            <person name="Makepeace B.L."/>
        </authorList>
    </citation>
    <scope>NUCLEOTIDE SEQUENCE [LARGE SCALE GENOMIC DNA]</scope>
    <source>
        <strain evidence="3">UoL-UT</strain>
    </source>
</reference>
<gene>
    <name evidence="3" type="ORF">B4U80_14239</name>
</gene>
<dbReference type="VEuPathDB" id="VectorBase:LDEU011372"/>
<organism evidence="3 4">
    <name type="scientific">Leptotrombidium deliense</name>
    <dbReference type="NCBI Taxonomy" id="299467"/>
    <lineage>
        <taxon>Eukaryota</taxon>
        <taxon>Metazoa</taxon>
        <taxon>Ecdysozoa</taxon>
        <taxon>Arthropoda</taxon>
        <taxon>Chelicerata</taxon>
        <taxon>Arachnida</taxon>
        <taxon>Acari</taxon>
        <taxon>Acariformes</taxon>
        <taxon>Trombidiformes</taxon>
        <taxon>Prostigmata</taxon>
        <taxon>Anystina</taxon>
        <taxon>Parasitengona</taxon>
        <taxon>Trombiculoidea</taxon>
        <taxon>Trombiculidae</taxon>
        <taxon>Leptotrombidium</taxon>
    </lineage>
</organism>
<name>A0A443RZH2_9ACAR</name>
<dbReference type="Proteomes" id="UP000288716">
    <property type="component" value="Unassembled WGS sequence"/>
</dbReference>
<dbReference type="SUPFAM" id="SSF63712">
    <property type="entry name" value="Nicotinic receptor ligand binding domain-like"/>
    <property type="match status" value="1"/>
</dbReference>
<evidence type="ECO:0000313" key="3">
    <source>
        <dbReference type="EMBL" id="RWS20668.1"/>
    </source>
</evidence>
<dbReference type="Gene3D" id="2.70.170.10">
    <property type="entry name" value="Neurotransmitter-gated ion-channel ligand-binding domain"/>
    <property type="match status" value="1"/>
</dbReference>
<dbReference type="GO" id="GO:0005230">
    <property type="term" value="F:extracellular ligand-gated monoatomic ion channel activity"/>
    <property type="evidence" value="ECO:0007669"/>
    <property type="project" value="InterPro"/>
</dbReference>
<dbReference type="Pfam" id="PF02931">
    <property type="entry name" value="Neur_chan_LBD"/>
    <property type="match status" value="1"/>
</dbReference>
<dbReference type="AlphaFoldDB" id="A0A443RZH2"/>
<feature type="chain" id="PRO_5019022239" evidence="1">
    <location>
        <begin position="17"/>
        <end position="163"/>
    </location>
</feature>
<dbReference type="GO" id="GO:0016020">
    <property type="term" value="C:membrane"/>
    <property type="evidence" value="ECO:0007669"/>
    <property type="project" value="InterPro"/>
</dbReference>
<keyword evidence="3" id="KW-0675">Receptor</keyword>
<proteinExistence type="predicted"/>
<sequence length="163" mass="18390">MKLVLIVCCLIPLSLANIIADIVSKEYDNLLPPQSNDEAVLVNITLALLNFRSVKAHDLTITVDLFVHQYWIDNRLTYPSSDVKGNSITLHGSWSNKLWIPDIVFKNGISVTKQLSWPPVNIISLLESPLNWCARWTLHDIHMTQTCVLLNCQAFPISGQQLN</sequence>
<dbReference type="InterPro" id="IPR006202">
    <property type="entry name" value="Neur_chan_lig-bd"/>
</dbReference>
<keyword evidence="4" id="KW-1185">Reference proteome</keyword>
<keyword evidence="1" id="KW-0732">Signal</keyword>
<evidence type="ECO:0000259" key="2">
    <source>
        <dbReference type="Pfam" id="PF02931"/>
    </source>
</evidence>
<comment type="caution">
    <text evidence="3">The sequence shown here is derived from an EMBL/GenBank/DDBJ whole genome shotgun (WGS) entry which is preliminary data.</text>
</comment>
<dbReference type="EMBL" id="NCKV01016209">
    <property type="protein sequence ID" value="RWS20668.1"/>
    <property type="molecule type" value="Genomic_DNA"/>
</dbReference>
<accession>A0A443RZH2</accession>
<dbReference type="OrthoDB" id="6422395at2759"/>